<dbReference type="PANTHER" id="PTHR47706:SF4">
    <property type="entry name" value="NMRA-LIKE DOMAIN-CONTAINING PROTEIN"/>
    <property type="match status" value="1"/>
</dbReference>
<organism evidence="5 6">
    <name type="scientific">Lasiosphaeria miniovina</name>
    <dbReference type="NCBI Taxonomy" id="1954250"/>
    <lineage>
        <taxon>Eukaryota</taxon>
        <taxon>Fungi</taxon>
        <taxon>Dikarya</taxon>
        <taxon>Ascomycota</taxon>
        <taxon>Pezizomycotina</taxon>
        <taxon>Sordariomycetes</taxon>
        <taxon>Sordariomycetidae</taxon>
        <taxon>Sordariales</taxon>
        <taxon>Lasiosphaeriaceae</taxon>
        <taxon>Lasiosphaeria</taxon>
    </lineage>
</organism>
<dbReference type="Pfam" id="PF05368">
    <property type="entry name" value="NmrA"/>
    <property type="match status" value="1"/>
</dbReference>
<feature type="domain" description="NmrA-like" evidence="4">
    <location>
        <begin position="4"/>
        <end position="249"/>
    </location>
</feature>
<keyword evidence="6" id="KW-1185">Reference proteome</keyword>
<evidence type="ECO:0000313" key="6">
    <source>
        <dbReference type="Proteomes" id="UP001172101"/>
    </source>
</evidence>
<dbReference type="RefSeq" id="XP_060294615.1">
    <property type="nucleotide sequence ID" value="XM_060442307.1"/>
</dbReference>
<reference evidence="5" key="1">
    <citation type="submission" date="2023-06" db="EMBL/GenBank/DDBJ databases">
        <title>Genome-scale phylogeny and comparative genomics of the fungal order Sordariales.</title>
        <authorList>
            <consortium name="Lawrence Berkeley National Laboratory"/>
            <person name="Hensen N."/>
            <person name="Bonometti L."/>
            <person name="Westerberg I."/>
            <person name="Brannstrom I.O."/>
            <person name="Guillou S."/>
            <person name="Cros-Aarteil S."/>
            <person name="Calhoun S."/>
            <person name="Haridas S."/>
            <person name="Kuo A."/>
            <person name="Mondo S."/>
            <person name="Pangilinan J."/>
            <person name="Riley R."/>
            <person name="LaButti K."/>
            <person name="Andreopoulos B."/>
            <person name="Lipzen A."/>
            <person name="Chen C."/>
            <person name="Yanf M."/>
            <person name="Daum C."/>
            <person name="Ng V."/>
            <person name="Clum A."/>
            <person name="Steindorff A."/>
            <person name="Ohm R."/>
            <person name="Martin F."/>
            <person name="Silar P."/>
            <person name="Natvig D."/>
            <person name="Lalanne C."/>
            <person name="Gautier V."/>
            <person name="Ament-velasquez S.L."/>
            <person name="Kruys A."/>
            <person name="Hutchinson M.I."/>
            <person name="Powell A.J."/>
            <person name="Barry K."/>
            <person name="Miller A.N."/>
            <person name="Grigoriev I.V."/>
            <person name="Debuchy R."/>
            <person name="Gladieux P."/>
            <person name="Thoren M.H."/>
            <person name="Johannesson H."/>
        </authorList>
    </citation>
    <scope>NUCLEOTIDE SEQUENCE</scope>
    <source>
        <strain evidence="5">SMH2392-1A</strain>
    </source>
</reference>
<evidence type="ECO:0000313" key="5">
    <source>
        <dbReference type="EMBL" id="KAK0713292.1"/>
    </source>
</evidence>
<comment type="similarity">
    <text evidence="1">Belongs to the NmrA-type oxidoreductase family. Isoflavone reductase subfamily.</text>
</comment>
<proteinExistence type="inferred from homology"/>
<dbReference type="EMBL" id="JAUIRO010000005">
    <property type="protein sequence ID" value="KAK0713292.1"/>
    <property type="molecule type" value="Genomic_DNA"/>
</dbReference>
<evidence type="ECO:0000256" key="2">
    <source>
        <dbReference type="ARBA" id="ARBA00022857"/>
    </source>
</evidence>
<gene>
    <name evidence="5" type="ORF">B0T26DRAFT_716999</name>
</gene>
<evidence type="ECO:0000256" key="1">
    <source>
        <dbReference type="ARBA" id="ARBA00005725"/>
    </source>
</evidence>
<keyword evidence="2" id="KW-0521">NADP</keyword>
<dbReference type="AlphaFoldDB" id="A0AA40ACC0"/>
<name>A0AA40ACC0_9PEZI</name>
<dbReference type="Gene3D" id="3.40.50.720">
    <property type="entry name" value="NAD(P)-binding Rossmann-like Domain"/>
    <property type="match status" value="1"/>
</dbReference>
<keyword evidence="3" id="KW-0560">Oxidoreductase</keyword>
<dbReference type="PANTHER" id="PTHR47706">
    <property type="entry name" value="NMRA-LIKE FAMILY PROTEIN"/>
    <property type="match status" value="1"/>
</dbReference>
<dbReference type="GeneID" id="85325577"/>
<dbReference type="SUPFAM" id="SSF51735">
    <property type="entry name" value="NAD(P)-binding Rossmann-fold domains"/>
    <property type="match status" value="1"/>
</dbReference>
<comment type="caution">
    <text evidence="5">The sequence shown here is derived from an EMBL/GenBank/DDBJ whole genome shotgun (WGS) entry which is preliminary data.</text>
</comment>
<dbReference type="InterPro" id="IPR051609">
    <property type="entry name" value="NmrA/Isoflavone_reductase-like"/>
</dbReference>
<dbReference type="Proteomes" id="UP001172101">
    <property type="component" value="Unassembled WGS sequence"/>
</dbReference>
<dbReference type="InterPro" id="IPR036291">
    <property type="entry name" value="NAD(P)-bd_dom_sf"/>
</dbReference>
<evidence type="ECO:0000259" key="4">
    <source>
        <dbReference type="Pfam" id="PF05368"/>
    </source>
</evidence>
<accession>A0AA40ACC0</accession>
<dbReference type="Gene3D" id="3.90.25.10">
    <property type="entry name" value="UDP-galactose 4-epimerase, domain 1"/>
    <property type="match status" value="1"/>
</dbReference>
<sequence>MAIVAVAGGTGNIGRAIVEALVATGKHKVKILARKPNAEVEARVGVPVIVVDYDNVPGLTKILEDNKIDTVISTITMIPMDGSSPKEIQLIQAADASKTTKRLISSDWAAPAPSDNVGSLPSVINRLAAEKELAKVSNLETTHIVNGYFLDFFTSPVVKSYLQQRTFFIDIPNNVAAIPGSGDVSVVFTHSADIAKFTAAILDLEKWDPVSYVIGDRVTLNEFLRYAEAAKGVKFDVTYDSVETLKTGVVTELPSYLPMYPFFPKPAMLGFLATFGQWFEAGVFDIKPERTLNHQFPHIKTGKVKDLLEQAWKTT</sequence>
<dbReference type="InterPro" id="IPR008030">
    <property type="entry name" value="NmrA-like"/>
</dbReference>
<evidence type="ECO:0000256" key="3">
    <source>
        <dbReference type="ARBA" id="ARBA00023002"/>
    </source>
</evidence>
<protein>
    <recommendedName>
        <fullName evidence="4">NmrA-like domain-containing protein</fullName>
    </recommendedName>
</protein>
<dbReference type="GO" id="GO:0016491">
    <property type="term" value="F:oxidoreductase activity"/>
    <property type="evidence" value="ECO:0007669"/>
    <property type="project" value="UniProtKB-KW"/>
</dbReference>